<organism evidence="2 3">
    <name type="scientific">Palleronia abyssalis</name>
    <dbReference type="NCBI Taxonomy" id="1501240"/>
    <lineage>
        <taxon>Bacteria</taxon>
        <taxon>Pseudomonadati</taxon>
        <taxon>Pseudomonadota</taxon>
        <taxon>Alphaproteobacteria</taxon>
        <taxon>Rhodobacterales</taxon>
        <taxon>Roseobacteraceae</taxon>
        <taxon>Palleronia</taxon>
    </lineage>
</organism>
<dbReference type="GO" id="GO:0008168">
    <property type="term" value="F:methyltransferase activity"/>
    <property type="evidence" value="ECO:0007669"/>
    <property type="project" value="UniProtKB-KW"/>
</dbReference>
<name>A0A2R8BZB0_9RHOB</name>
<dbReference type="Proteomes" id="UP000244912">
    <property type="component" value="Unassembled WGS sequence"/>
</dbReference>
<dbReference type="EC" id="2.1.1.-" evidence="2"/>
<dbReference type="GO" id="GO:0032259">
    <property type="term" value="P:methylation"/>
    <property type="evidence" value="ECO:0007669"/>
    <property type="project" value="UniProtKB-KW"/>
</dbReference>
<evidence type="ECO:0000313" key="3">
    <source>
        <dbReference type="Proteomes" id="UP000244912"/>
    </source>
</evidence>
<gene>
    <name evidence="2" type="ORF">PAA8504_03335</name>
</gene>
<dbReference type="InterPro" id="IPR029063">
    <property type="entry name" value="SAM-dependent_MTases_sf"/>
</dbReference>
<proteinExistence type="predicted"/>
<reference evidence="2 3" key="1">
    <citation type="submission" date="2018-03" db="EMBL/GenBank/DDBJ databases">
        <authorList>
            <person name="Keele B.F."/>
        </authorList>
    </citation>
    <scope>NUCLEOTIDE SEQUENCE [LARGE SCALE GENOMIC DNA]</scope>
    <source>
        <strain evidence="2 3">CECT 8504</strain>
    </source>
</reference>
<keyword evidence="2" id="KW-0489">Methyltransferase</keyword>
<dbReference type="AlphaFoldDB" id="A0A2R8BZB0"/>
<protein>
    <submittedName>
        <fullName evidence="2">Putative S-adenosylmethionine-dependent methyltransferase/MSMEI_2290</fullName>
        <ecNumber evidence="2">2.1.1.-</ecNumber>
    </submittedName>
</protein>
<accession>A0A2R8BZB0</accession>
<dbReference type="Gene3D" id="3.40.50.150">
    <property type="entry name" value="Vaccinia Virus protein VP39"/>
    <property type="match status" value="1"/>
</dbReference>
<keyword evidence="2" id="KW-0808">Transferase</keyword>
<dbReference type="Pfam" id="PF13489">
    <property type="entry name" value="Methyltransf_23"/>
    <property type="match status" value="1"/>
</dbReference>
<dbReference type="CDD" id="cd02440">
    <property type="entry name" value="AdoMet_MTases"/>
    <property type="match status" value="1"/>
</dbReference>
<evidence type="ECO:0000256" key="1">
    <source>
        <dbReference type="SAM" id="MobiDB-lite"/>
    </source>
</evidence>
<evidence type="ECO:0000313" key="2">
    <source>
        <dbReference type="EMBL" id="SPJ25484.1"/>
    </source>
</evidence>
<dbReference type="SUPFAM" id="SSF53335">
    <property type="entry name" value="S-adenosyl-L-methionine-dependent methyltransferases"/>
    <property type="match status" value="1"/>
</dbReference>
<keyword evidence="3" id="KW-1185">Reference proteome</keyword>
<feature type="region of interest" description="Disordered" evidence="1">
    <location>
        <begin position="48"/>
        <end position="72"/>
    </location>
</feature>
<sequence>MGELETFLVPWRLERGWYVAKFRNFGHFRAEWEIVLGRSRKTWTDRLRPRLKKGRQPTRDAPPAAQSWQPGWVFPPGEGTETHRASLLDDLCAERPDMNAARDLIETEIAAAPDTEQDHMSAHLVRHLQSYALLPKGPGRLLDIGGPSLYSLPLSRLKDWQIETVEILAIDYERDPLPRPGDSMDAVTLCEVIEHFTFDPLFCLAEVNRVLRPGGVLLVSTPNAASWFAIYQALQHRPSNRWPVYATPDAPNRENHIHAREYLVDDLETLLTAAGFKSETILTRDYGILPSYVPIPGFPEDHRGETIFCLARKAGPPRLRCVRPVYLEDRPWPAGEEAL</sequence>
<dbReference type="EMBL" id="ONZF01000009">
    <property type="protein sequence ID" value="SPJ25484.1"/>
    <property type="molecule type" value="Genomic_DNA"/>
</dbReference>